<evidence type="ECO:0000313" key="4">
    <source>
        <dbReference type="Proteomes" id="UP000738349"/>
    </source>
</evidence>
<comment type="caution">
    <text evidence="3">The sequence shown here is derived from an EMBL/GenBank/DDBJ whole genome shotgun (WGS) entry which is preliminary data.</text>
</comment>
<feature type="region of interest" description="Disordered" evidence="1">
    <location>
        <begin position="211"/>
        <end position="264"/>
    </location>
</feature>
<dbReference type="Proteomes" id="UP000738349">
    <property type="component" value="Unassembled WGS sequence"/>
</dbReference>
<keyword evidence="2" id="KW-0472">Membrane</keyword>
<dbReference type="EMBL" id="JAGMUV010000018">
    <property type="protein sequence ID" value="KAH7128843.1"/>
    <property type="molecule type" value="Genomic_DNA"/>
</dbReference>
<keyword evidence="4" id="KW-1185">Reference proteome</keyword>
<protein>
    <submittedName>
        <fullName evidence="3">Uncharacterized protein</fullName>
    </submittedName>
</protein>
<name>A0A9P9E0X5_9HYPO</name>
<dbReference type="AlphaFoldDB" id="A0A9P9E0X5"/>
<organism evidence="3 4">
    <name type="scientific">Dactylonectria macrodidyma</name>
    <dbReference type="NCBI Taxonomy" id="307937"/>
    <lineage>
        <taxon>Eukaryota</taxon>
        <taxon>Fungi</taxon>
        <taxon>Dikarya</taxon>
        <taxon>Ascomycota</taxon>
        <taxon>Pezizomycotina</taxon>
        <taxon>Sordariomycetes</taxon>
        <taxon>Hypocreomycetidae</taxon>
        <taxon>Hypocreales</taxon>
        <taxon>Nectriaceae</taxon>
        <taxon>Dactylonectria</taxon>
    </lineage>
</organism>
<dbReference type="OrthoDB" id="5106260at2759"/>
<keyword evidence="2" id="KW-0812">Transmembrane</keyword>
<keyword evidence="2" id="KW-1133">Transmembrane helix</keyword>
<sequence>MQGPTDPCWSLGEPTLVFTMTSTVGSVVVITAALTTMFTSPTECFRQPYTLDNDVWGPTMLAQSLSPDCTAAAWQTCYPELGYFSAACANLEATSFIGFSTFYLGATFSPGVCPEDQTVASFWVTTRSDGARITTATCCPSYACLTTFTNPTPIFLISRDPDTYTKLVTVGTTTISVDGTETTFASQPAFIVAWQESDLTKFTPESAPLLMLDSIPTGTKGPSDSKEPSGTQEVSSLPTGSSSSTTQGEHNSSCCRDYLMEKVT</sequence>
<accession>A0A9P9E0X5</accession>
<feature type="compositionally biased region" description="Polar residues" evidence="1">
    <location>
        <begin position="216"/>
        <end position="234"/>
    </location>
</feature>
<evidence type="ECO:0000313" key="3">
    <source>
        <dbReference type="EMBL" id="KAH7128843.1"/>
    </source>
</evidence>
<reference evidence="3" key="1">
    <citation type="journal article" date="2021" name="Nat. Commun.">
        <title>Genetic determinants of endophytism in the Arabidopsis root mycobiome.</title>
        <authorList>
            <person name="Mesny F."/>
            <person name="Miyauchi S."/>
            <person name="Thiergart T."/>
            <person name="Pickel B."/>
            <person name="Atanasova L."/>
            <person name="Karlsson M."/>
            <person name="Huettel B."/>
            <person name="Barry K.W."/>
            <person name="Haridas S."/>
            <person name="Chen C."/>
            <person name="Bauer D."/>
            <person name="Andreopoulos W."/>
            <person name="Pangilinan J."/>
            <person name="LaButti K."/>
            <person name="Riley R."/>
            <person name="Lipzen A."/>
            <person name="Clum A."/>
            <person name="Drula E."/>
            <person name="Henrissat B."/>
            <person name="Kohler A."/>
            <person name="Grigoriev I.V."/>
            <person name="Martin F.M."/>
            <person name="Hacquard S."/>
        </authorList>
    </citation>
    <scope>NUCLEOTIDE SEQUENCE</scope>
    <source>
        <strain evidence="3">MPI-CAGE-AT-0147</strain>
    </source>
</reference>
<feature type="compositionally biased region" description="Low complexity" evidence="1">
    <location>
        <begin position="235"/>
        <end position="246"/>
    </location>
</feature>
<proteinExistence type="predicted"/>
<evidence type="ECO:0000256" key="1">
    <source>
        <dbReference type="SAM" id="MobiDB-lite"/>
    </source>
</evidence>
<gene>
    <name evidence="3" type="ORF">EDB81DRAFT_859905</name>
</gene>
<feature type="transmembrane region" description="Helical" evidence="2">
    <location>
        <begin position="16"/>
        <end position="38"/>
    </location>
</feature>
<evidence type="ECO:0000256" key="2">
    <source>
        <dbReference type="SAM" id="Phobius"/>
    </source>
</evidence>